<dbReference type="PROSITE" id="PS00460">
    <property type="entry name" value="GLUTATHIONE_PEROXID_1"/>
    <property type="match status" value="1"/>
</dbReference>
<dbReference type="InterPro" id="IPR036249">
    <property type="entry name" value="Thioredoxin-like_sf"/>
</dbReference>
<dbReference type="PROSITE" id="PS51355">
    <property type="entry name" value="GLUTATHIONE_PEROXID_3"/>
    <property type="match status" value="1"/>
</dbReference>
<gene>
    <name evidence="7" type="ORF">J3U76_08085</name>
</gene>
<feature type="domain" description="Thioredoxin" evidence="6">
    <location>
        <begin position="11"/>
        <end position="179"/>
    </location>
</feature>
<feature type="signal peptide" evidence="5">
    <location>
        <begin position="1"/>
        <end position="19"/>
    </location>
</feature>
<evidence type="ECO:0000259" key="6">
    <source>
        <dbReference type="PROSITE" id="PS51352"/>
    </source>
</evidence>
<dbReference type="PANTHER" id="PTHR11592:SF44">
    <property type="entry name" value="GLUTATHIONE PEROXIDASE"/>
    <property type="match status" value="1"/>
</dbReference>
<dbReference type="SUPFAM" id="SSF52833">
    <property type="entry name" value="Thioredoxin-like"/>
    <property type="match status" value="1"/>
</dbReference>
<proteinExistence type="inferred from homology"/>
<dbReference type="Gene3D" id="3.40.30.10">
    <property type="entry name" value="Glutaredoxin"/>
    <property type="match status" value="1"/>
</dbReference>
<dbReference type="Pfam" id="PF00255">
    <property type="entry name" value="GSHPx"/>
    <property type="match status" value="1"/>
</dbReference>
<dbReference type="PIRSF" id="PIRSF000303">
    <property type="entry name" value="Glutathion_perox"/>
    <property type="match status" value="1"/>
</dbReference>
<dbReference type="GO" id="GO:0004601">
    <property type="term" value="F:peroxidase activity"/>
    <property type="evidence" value="ECO:0007669"/>
    <property type="project" value="UniProtKB-KW"/>
</dbReference>
<comment type="caution">
    <text evidence="7">The sequence shown here is derived from an EMBL/GenBank/DDBJ whole genome shotgun (WGS) entry which is preliminary data.</text>
</comment>
<dbReference type="InterPro" id="IPR000889">
    <property type="entry name" value="Glutathione_peroxidase"/>
</dbReference>
<reference evidence="7 8" key="1">
    <citation type="submission" date="2021-03" db="EMBL/GenBank/DDBJ databases">
        <title>Oceanisphaera sp. nov., isolated from the intestine.</title>
        <authorList>
            <person name="Zhao L.-H."/>
            <person name="Shi L.-F."/>
        </authorList>
    </citation>
    <scope>NUCLEOTIDE SEQUENCE [LARGE SCALE GENOMIC DNA]</scope>
    <source>
        <strain evidence="7 8">DM8</strain>
    </source>
</reference>
<keyword evidence="3 4" id="KW-0560">Oxidoreductase</keyword>
<evidence type="ECO:0000256" key="2">
    <source>
        <dbReference type="ARBA" id="ARBA00022559"/>
    </source>
</evidence>
<evidence type="ECO:0000256" key="5">
    <source>
        <dbReference type="SAM" id="SignalP"/>
    </source>
</evidence>
<organism evidence="7 8">
    <name type="scientific">Oceanisphaera pacifica</name>
    <dbReference type="NCBI Taxonomy" id="2818389"/>
    <lineage>
        <taxon>Bacteria</taxon>
        <taxon>Pseudomonadati</taxon>
        <taxon>Pseudomonadota</taxon>
        <taxon>Gammaproteobacteria</taxon>
        <taxon>Aeromonadales</taxon>
        <taxon>Aeromonadaceae</taxon>
        <taxon>Oceanisphaera</taxon>
    </lineage>
</organism>
<dbReference type="PRINTS" id="PR01011">
    <property type="entry name" value="GLUTPROXDASE"/>
</dbReference>
<protein>
    <recommendedName>
        <fullName evidence="4">Glutathione peroxidase</fullName>
    </recommendedName>
</protein>
<name>A0ABS3NGB1_9GAMM</name>
<dbReference type="EMBL" id="JAGDFX010000008">
    <property type="protein sequence ID" value="MBO1519582.1"/>
    <property type="molecule type" value="Genomic_DNA"/>
</dbReference>
<keyword evidence="2 4" id="KW-0575">Peroxidase</keyword>
<evidence type="ECO:0000256" key="1">
    <source>
        <dbReference type="ARBA" id="ARBA00006926"/>
    </source>
</evidence>
<dbReference type="Proteomes" id="UP000664882">
    <property type="component" value="Unassembled WGS sequence"/>
</dbReference>
<dbReference type="InterPro" id="IPR013766">
    <property type="entry name" value="Thioredoxin_domain"/>
</dbReference>
<dbReference type="RefSeq" id="WP_208005463.1">
    <property type="nucleotide sequence ID" value="NZ_JAGDFX010000008.1"/>
</dbReference>
<accession>A0ABS3NGB1</accession>
<dbReference type="PROSITE" id="PS51352">
    <property type="entry name" value="THIOREDOXIN_2"/>
    <property type="match status" value="1"/>
</dbReference>
<sequence>MKALLTSLCGLLLSQPVLAAEPDTSALFDHQIPRLHSSETLNMQPFAGKPMLVVNTASHCGFTGQFEGLEALHQQYQGQGLKVVGFPSNDFKQEAKDEAETAEVCFVNFGVTFDMAHPIKVRGKDAHPIFQEITRQSGKAPRWNFYKFVINKDGAVTAVFGSRTKPSDPKLQAAIQAVL</sequence>
<evidence type="ECO:0000313" key="8">
    <source>
        <dbReference type="Proteomes" id="UP000664882"/>
    </source>
</evidence>
<evidence type="ECO:0000256" key="4">
    <source>
        <dbReference type="RuleBase" id="RU000499"/>
    </source>
</evidence>
<keyword evidence="5" id="KW-0732">Signal</keyword>
<comment type="similarity">
    <text evidence="1 4">Belongs to the glutathione peroxidase family.</text>
</comment>
<keyword evidence="8" id="KW-1185">Reference proteome</keyword>
<dbReference type="PANTHER" id="PTHR11592">
    <property type="entry name" value="GLUTATHIONE PEROXIDASE"/>
    <property type="match status" value="1"/>
</dbReference>
<dbReference type="InterPro" id="IPR029759">
    <property type="entry name" value="GPX_AS"/>
</dbReference>
<feature type="chain" id="PRO_5047329600" description="Glutathione peroxidase" evidence="5">
    <location>
        <begin position="20"/>
        <end position="179"/>
    </location>
</feature>
<evidence type="ECO:0000313" key="7">
    <source>
        <dbReference type="EMBL" id="MBO1519582.1"/>
    </source>
</evidence>
<dbReference type="CDD" id="cd00340">
    <property type="entry name" value="GSH_Peroxidase"/>
    <property type="match status" value="1"/>
</dbReference>
<evidence type="ECO:0000256" key="3">
    <source>
        <dbReference type="ARBA" id="ARBA00023002"/>
    </source>
</evidence>